<organism evidence="2 3">
    <name type="scientific">Phellinidium pouzarii</name>
    <dbReference type="NCBI Taxonomy" id="167371"/>
    <lineage>
        <taxon>Eukaryota</taxon>
        <taxon>Fungi</taxon>
        <taxon>Dikarya</taxon>
        <taxon>Basidiomycota</taxon>
        <taxon>Agaricomycotina</taxon>
        <taxon>Agaricomycetes</taxon>
        <taxon>Hymenochaetales</taxon>
        <taxon>Hymenochaetaceae</taxon>
        <taxon>Phellinidium</taxon>
    </lineage>
</organism>
<feature type="compositionally biased region" description="Basic residues" evidence="1">
    <location>
        <begin position="191"/>
        <end position="201"/>
    </location>
</feature>
<dbReference type="Proteomes" id="UP000308199">
    <property type="component" value="Unassembled WGS sequence"/>
</dbReference>
<accession>A0A4S4KR60</accession>
<comment type="caution">
    <text evidence="2">The sequence shown here is derived from an EMBL/GenBank/DDBJ whole genome shotgun (WGS) entry which is preliminary data.</text>
</comment>
<name>A0A4S4KR60_9AGAM</name>
<proteinExistence type="predicted"/>
<evidence type="ECO:0000313" key="2">
    <source>
        <dbReference type="EMBL" id="THH01105.1"/>
    </source>
</evidence>
<evidence type="ECO:0000313" key="3">
    <source>
        <dbReference type="Proteomes" id="UP000308199"/>
    </source>
</evidence>
<dbReference type="OrthoDB" id="2013972at2759"/>
<feature type="region of interest" description="Disordered" evidence="1">
    <location>
        <begin position="159"/>
        <end position="219"/>
    </location>
</feature>
<dbReference type="EMBL" id="SGPK01000605">
    <property type="protein sequence ID" value="THH01105.1"/>
    <property type="molecule type" value="Genomic_DNA"/>
</dbReference>
<evidence type="ECO:0000256" key="1">
    <source>
        <dbReference type="SAM" id="MobiDB-lite"/>
    </source>
</evidence>
<keyword evidence="3" id="KW-1185">Reference proteome</keyword>
<sequence>MPTPTPVSTAASVDAGVKPFSIDLKCLHMHLAVRVAEVLACAEAMWEWVASEQERYTIEQEEERSRGEFRGRRAIQKPKDVVMSAIRKMSRSDFDSCLSRFEMDMHDNIALDYALEKYLNLRPGLAPGRSAERKSFDAACATWDSGYFSDSELDGTLLNSTGSDPTASVPIKVASTNGRSAAPSELGENKKKNKNKNKNKDRHKDKDNASGRSAASDVVTPRQLCRSFRIFAAWKEG</sequence>
<gene>
    <name evidence="2" type="ORF">EW145_g6973</name>
</gene>
<dbReference type="AlphaFoldDB" id="A0A4S4KR60"/>
<reference evidence="2 3" key="1">
    <citation type="submission" date="2019-02" db="EMBL/GenBank/DDBJ databases">
        <title>Genome sequencing of the rare red list fungi Phellinidium pouzarii.</title>
        <authorList>
            <person name="Buettner E."/>
            <person name="Kellner H."/>
        </authorList>
    </citation>
    <scope>NUCLEOTIDE SEQUENCE [LARGE SCALE GENOMIC DNA]</scope>
    <source>
        <strain evidence="2 3">DSM 108285</strain>
    </source>
</reference>
<protein>
    <submittedName>
        <fullName evidence="2">Uncharacterized protein</fullName>
    </submittedName>
</protein>